<dbReference type="InterPro" id="IPR001608">
    <property type="entry name" value="Ala_racemase_N"/>
</dbReference>
<protein>
    <submittedName>
        <fullName evidence="3">Unannotated protein</fullName>
    </submittedName>
</protein>
<dbReference type="NCBIfam" id="TIGR00044">
    <property type="entry name" value="YggS family pyridoxal phosphate-dependent enzyme"/>
    <property type="match status" value="1"/>
</dbReference>
<dbReference type="CDD" id="cd00635">
    <property type="entry name" value="PLPDE_III_YBL036c_like"/>
    <property type="match status" value="1"/>
</dbReference>
<dbReference type="EMBL" id="CAEZTD010000094">
    <property type="protein sequence ID" value="CAB4567496.1"/>
    <property type="molecule type" value="Genomic_DNA"/>
</dbReference>
<proteinExistence type="inferred from homology"/>
<organism evidence="3">
    <name type="scientific">freshwater metagenome</name>
    <dbReference type="NCBI Taxonomy" id="449393"/>
    <lineage>
        <taxon>unclassified sequences</taxon>
        <taxon>metagenomes</taxon>
        <taxon>ecological metagenomes</taxon>
    </lineage>
</organism>
<dbReference type="Pfam" id="PF01168">
    <property type="entry name" value="Ala_racemase_N"/>
    <property type="match status" value="1"/>
</dbReference>
<dbReference type="HAMAP" id="MF_02087">
    <property type="entry name" value="PLP_homeostasis"/>
    <property type="match status" value="1"/>
</dbReference>
<evidence type="ECO:0000313" key="3">
    <source>
        <dbReference type="EMBL" id="CAB4567496.1"/>
    </source>
</evidence>
<reference evidence="3" key="1">
    <citation type="submission" date="2020-05" db="EMBL/GenBank/DDBJ databases">
        <authorList>
            <person name="Chiriac C."/>
            <person name="Salcher M."/>
            <person name="Ghai R."/>
            <person name="Kavagutti S V."/>
        </authorList>
    </citation>
    <scope>NUCLEOTIDE SEQUENCE</scope>
</reference>
<dbReference type="InterPro" id="IPR011078">
    <property type="entry name" value="PyrdxlP_homeostasis"/>
</dbReference>
<keyword evidence="1" id="KW-0663">Pyridoxal phosphate</keyword>
<feature type="domain" description="Alanine racemase N-terminal" evidence="2">
    <location>
        <begin position="34"/>
        <end position="231"/>
    </location>
</feature>
<dbReference type="InterPro" id="IPR029066">
    <property type="entry name" value="PLP-binding_barrel"/>
</dbReference>
<dbReference type="SUPFAM" id="SSF51419">
    <property type="entry name" value="PLP-binding barrel"/>
    <property type="match status" value="1"/>
</dbReference>
<dbReference type="PANTHER" id="PTHR10146:SF14">
    <property type="entry name" value="PYRIDOXAL PHOSPHATE HOMEOSTASIS PROTEIN"/>
    <property type="match status" value="1"/>
</dbReference>
<dbReference type="AlphaFoldDB" id="A0A6J6DVI0"/>
<gene>
    <name evidence="3" type="ORF">UFOPK1591_01116</name>
</gene>
<evidence type="ECO:0000259" key="2">
    <source>
        <dbReference type="Pfam" id="PF01168"/>
    </source>
</evidence>
<dbReference type="Gene3D" id="3.20.20.10">
    <property type="entry name" value="Alanine racemase"/>
    <property type="match status" value="1"/>
</dbReference>
<dbReference type="PROSITE" id="PS01211">
    <property type="entry name" value="UPF0001"/>
    <property type="match status" value="1"/>
</dbReference>
<evidence type="ECO:0000256" key="1">
    <source>
        <dbReference type="ARBA" id="ARBA00022898"/>
    </source>
</evidence>
<dbReference type="PANTHER" id="PTHR10146">
    <property type="entry name" value="PROLINE SYNTHETASE CO-TRANSCRIBED BACTERIAL HOMOLOG PROTEIN"/>
    <property type="match status" value="1"/>
</dbReference>
<dbReference type="PIRSF" id="PIRSF004848">
    <property type="entry name" value="YBL036c_PLPDEIII"/>
    <property type="match status" value="1"/>
</dbReference>
<accession>A0A6J6DVI0</accession>
<dbReference type="GO" id="GO:0030170">
    <property type="term" value="F:pyridoxal phosphate binding"/>
    <property type="evidence" value="ECO:0007669"/>
    <property type="project" value="InterPro"/>
</dbReference>
<name>A0A6J6DVI0_9ZZZZ</name>
<sequence>MQLAATLRDRLAAVTDGIADAASSAGRDPSEITLVVVTKFHPAQLVRDVFDLGIRNVGENRHQEAESKSLECADLVDLSWHFIGQLQSNKARAVRRYADVIHSVDRASLVDALAGGDPTERKHEVLDVLVQMNLTADGARGGASDLDDMLQLAHKIAAVDSLRLRGIMAVAPLDEAPADAFARVKTASEMLTKDFSEASWLSIGMSHDFVEAIEHGATHLRIGTAITGYRPTPG</sequence>